<dbReference type="InterPro" id="IPR001995">
    <property type="entry name" value="Peptidase_A2_cat"/>
</dbReference>
<dbReference type="GO" id="GO:0004190">
    <property type="term" value="F:aspartic-type endopeptidase activity"/>
    <property type="evidence" value="ECO:0007669"/>
    <property type="project" value="InterPro"/>
</dbReference>
<organism evidence="3 4">
    <name type="scientific">Chryseobacterium arthrosphaerae</name>
    <dbReference type="NCBI Taxonomy" id="651561"/>
    <lineage>
        <taxon>Bacteria</taxon>
        <taxon>Pseudomonadati</taxon>
        <taxon>Bacteroidota</taxon>
        <taxon>Flavobacteriia</taxon>
        <taxon>Flavobacteriales</taxon>
        <taxon>Weeksellaceae</taxon>
        <taxon>Chryseobacterium group</taxon>
        <taxon>Chryseobacterium</taxon>
    </lineage>
</organism>
<dbReference type="Gene3D" id="2.40.70.10">
    <property type="entry name" value="Acid Proteases"/>
    <property type="match status" value="1"/>
</dbReference>
<reference evidence="3 4" key="1">
    <citation type="submission" date="2018-12" db="EMBL/GenBank/DDBJ databases">
        <title>Draft Genome Sequence of Chryseobacterium arthrosphaerae strain ED882-96 Isolated from the Blood of a Patient with Liver Cirrhosis in Taiwan.</title>
        <authorList>
            <person name="Lin J.-N."/>
            <person name="Lai C.-H."/>
            <person name="Yang C.-H."/>
            <person name="Huang Y.-H."/>
        </authorList>
    </citation>
    <scope>NUCLEOTIDE SEQUENCE [LARGE SCALE GENOMIC DNA]</scope>
    <source>
        <strain evidence="3 4">ED882-96</strain>
    </source>
</reference>
<comment type="caution">
    <text evidence="3">The sequence shown here is derived from an EMBL/GenBank/DDBJ whole genome shotgun (WGS) entry which is preliminary data.</text>
</comment>
<evidence type="ECO:0000313" key="4">
    <source>
        <dbReference type="Proteomes" id="UP000276953"/>
    </source>
</evidence>
<dbReference type="SUPFAM" id="SSF50630">
    <property type="entry name" value="Acid proteases"/>
    <property type="match status" value="1"/>
</dbReference>
<sequence>MDFLYLFLTTFIIIFIPAQNKPAVIPFSLENNSVYIHCKVNNSDQLKFLFDTGADGSVINTGSKKDINLKIDGTSANKGSNG</sequence>
<dbReference type="EMBL" id="RYFC01000003">
    <property type="protein sequence ID" value="RTZ46470.1"/>
    <property type="molecule type" value="Genomic_DNA"/>
</dbReference>
<evidence type="ECO:0000313" key="3">
    <source>
        <dbReference type="EMBL" id="RTZ46470.1"/>
    </source>
</evidence>
<evidence type="ECO:0000256" key="1">
    <source>
        <dbReference type="ARBA" id="ARBA00022801"/>
    </source>
</evidence>
<proteinExistence type="predicted"/>
<accession>A0A3S0Q4K7</accession>
<dbReference type="InterPro" id="IPR021109">
    <property type="entry name" value="Peptidase_aspartic_dom_sf"/>
</dbReference>
<dbReference type="PROSITE" id="PS50175">
    <property type="entry name" value="ASP_PROT_RETROV"/>
    <property type="match status" value="1"/>
</dbReference>
<name>A0A3S0Q4K7_9FLAO</name>
<protein>
    <recommendedName>
        <fullName evidence="2">Peptidase A2 domain-containing protein</fullName>
    </recommendedName>
</protein>
<feature type="domain" description="Peptidase A2" evidence="2">
    <location>
        <begin position="46"/>
        <end position="82"/>
    </location>
</feature>
<dbReference type="GO" id="GO:0006508">
    <property type="term" value="P:proteolysis"/>
    <property type="evidence" value="ECO:0007669"/>
    <property type="project" value="InterPro"/>
</dbReference>
<keyword evidence="1" id="KW-0378">Hydrolase</keyword>
<gene>
    <name evidence="3" type="ORF">EJ377_19900</name>
</gene>
<evidence type="ECO:0000259" key="2">
    <source>
        <dbReference type="PROSITE" id="PS50175"/>
    </source>
</evidence>
<dbReference type="Proteomes" id="UP000276953">
    <property type="component" value="Unassembled WGS sequence"/>
</dbReference>
<dbReference type="AlphaFoldDB" id="A0A3S0Q4K7"/>